<sequence length="234" mass="26808">MNSCPDNDLLSFQQRTPLFFKIAVGDTIQNGKLMIPPRFTRKYGKGLPKQVILNVPTSATWTVCFLEESSDAGSKPKNKQKRSKAESARRIQPMLVVEKARALSRASAFRSTNPFFQILMQPSFVHDGYKLAVPSGFAKEHFPRSLVTNGIILSLSDSGRTWRANYYPNIERGRKRVRYFGGWKEFVVDNNLVVGDVCVFELINEKYMMFRVFIYRLIDEDVNCPLPVGEYKSY</sequence>
<dbReference type="InterPro" id="IPR044837">
    <property type="entry name" value="REM16-like"/>
</dbReference>
<keyword evidence="8" id="KW-1185">Reference proteome</keyword>
<reference evidence="7" key="1">
    <citation type="submission" date="2022-02" db="EMBL/GenBank/DDBJ databases">
        <authorList>
            <person name="Henning P.M."/>
            <person name="McCubbin A.G."/>
            <person name="Shore J.S."/>
        </authorList>
    </citation>
    <scope>NUCLEOTIDE SEQUENCE</scope>
    <source>
        <strain evidence="7">F60SS</strain>
        <tissue evidence="7">Leaves</tissue>
    </source>
</reference>
<evidence type="ECO:0000259" key="6">
    <source>
        <dbReference type="PROSITE" id="PS50863"/>
    </source>
</evidence>
<feature type="domain" description="TF-B3" evidence="6">
    <location>
        <begin position="116"/>
        <end position="218"/>
    </location>
</feature>
<dbReference type="GO" id="GO:0003677">
    <property type="term" value="F:DNA binding"/>
    <property type="evidence" value="ECO:0007669"/>
    <property type="project" value="UniProtKB-KW"/>
</dbReference>
<organism evidence="7 8">
    <name type="scientific">Turnera subulata</name>
    <dbReference type="NCBI Taxonomy" id="218843"/>
    <lineage>
        <taxon>Eukaryota</taxon>
        <taxon>Viridiplantae</taxon>
        <taxon>Streptophyta</taxon>
        <taxon>Embryophyta</taxon>
        <taxon>Tracheophyta</taxon>
        <taxon>Spermatophyta</taxon>
        <taxon>Magnoliopsida</taxon>
        <taxon>eudicotyledons</taxon>
        <taxon>Gunneridae</taxon>
        <taxon>Pentapetalae</taxon>
        <taxon>rosids</taxon>
        <taxon>fabids</taxon>
        <taxon>Malpighiales</taxon>
        <taxon>Passifloraceae</taxon>
        <taxon>Turnera</taxon>
    </lineage>
</organism>
<dbReference type="InterPro" id="IPR003340">
    <property type="entry name" value="B3_DNA-bd"/>
</dbReference>
<keyword evidence="2" id="KW-0805">Transcription regulation</keyword>
<evidence type="ECO:0000313" key="8">
    <source>
        <dbReference type="Proteomes" id="UP001141552"/>
    </source>
</evidence>
<keyword evidence="5" id="KW-0539">Nucleus</keyword>
<dbReference type="Proteomes" id="UP001141552">
    <property type="component" value="Unassembled WGS sequence"/>
</dbReference>
<evidence type="ECO:0000256" key="3">
    <source>
        <dbReference type="ARBA" id="ARBA00023125"/>
    </source>
</evidence>
<dbReference type="AlphaFoldDB" id="A0A9Q0GCX8"/>
<evidence type="ECO:0000313" key="7">
    <source>
        <dbReference type="EMBL" id="KAJ4846126.1"/>
    </source>
</evidence>
<proteinExistence type="predicted"/>
<evidence type="ECO:0000256" key="5">
    <source>
        <dbReference type="ARBA" id="ARBA00023242"/>
    </source>
</evidence>
<gene>
    <name evidence="7" type="ORF">Tsubulata_000823</name>
</gene>
<dbReference type="CDD" id="cd10017">
    <property type="entry name" value="B3_DNA"/>
    <property type="match status" value="1"/>
</dbReference>
<dbReference type="PROSITE" id="PS50863">
    <property type="entry name" value="B3"/>
    <property type="match status" value="1"/>
</dbReference>
<keyword evidence="3" id="KW-0238">DNA-binding</keyword>
<dbReference type="GO" id="GO:0005634">
    <property type="term" value="C:nucleus"/>
    <property type="evidence" value="ECO:0007669"/>
    <property type="project" value="UniProtKB-SubCell"/>
</dbReference>
<evidence type="ECO:0000256" key="1">
    <source>
        <dbReference type="ARBA" id="ARBA00004123"/>
    </source>
</evidence>
<protein>
    <recommendedName>
        <fullName evidence="6">TF-B3 domain-containing protein</fullName>
    </recommendedName>
</protein>
<reference evidence="7" key="2">
    <citation type="journal article" date="2023" name="Plants (Basel)">
        <title>Annotation of the Turnera subulata (Passifloraceae) Draft Genome Reveals the S-Locus Evolved after the Divergence of Turneroideae from Passifloroideae in a Stepwise Manner.</title>
        <authorList>
            <person name="Henning P.M."/>
            <person name="Roalson E.H."/>
            <person name="Mir W."/>
            <person name="McCubbin A.G."/>
            <person name="Shore J.S."/>
        </authorList>
    </citation>
    <scope>NUCLEOTIDE SEQUENCE</scope>
    <source>
        <strain evidence="7">F60SS</strain>
    </source>
</reference>
<dbReference type="PANTHER" id="PTHR31391:SF106">
    <property type="entry name" value="B3 DOMAIN-CONTAINING PROTEIN OS01G0723500"/>
    <property type="match status" value="1"/>
</dbReference>
<comment type="subcellular location">
    <subcellularLocation>
        <location evidence="1">Nucleus</location>
    </subcellularLocation>
</comment>
<evidence type="ECO:0000256" key="2">
    <source>
        <dbReference type="ARBA" id="ARBA00023015"/>
    </source>
</evidence>
<accession>A0A9Q0GCX8</accession>
<comment type="caution">
    <text evidence="7">The sequence shown here is derived from an EMBL/GenBank/DDBJ whole genome shotgun (WGS) entry which is preliminary data.</text>
</comment>
<dbReference type="OrthoDB" id="1864528at2759"/>
<name>A0A9Q0GCX8_9ROSI</name>
<dbReference type="Pfam" id="PF02362">
    <property type="entry name" value="B3"/>
    <property type="match status" value="1"/>
</dbReference>
<keyword evidence="4" id="KW-0804">Transcription</keyword>
<dbReference type="SUPFAM" id="SSF101936">
    <property type="entry name" value="DNA-binding pseudobarrel domain"/>
    <property type="match status" value="2"/>
</dbReference>
<evidence type="ECO:0000256" key="4">
    <source>
        <dbReference type="ARBA" id="ARBA00023163"/>
    </source>
</evidence>
<dbReference type="Gene3D" id="2.40.330.10">
    <property type="entry name" value="DNA-binding pseudobarrel domain"/>
    <property type="match status" value="2"/>
</dbReference>
<dbReference type="InterPro" id="IPR015300">
    <property type="entry name" value="DNA-bd_pseudobarrel_sf"/>
</dbReference>
<dbReference type="EMBL" id="JAKUCV010001506">
    <property type="protein sequence ID" value="KAJ4846126.1"/>
    <property type="molecule type" value="Genomic_DNA"/>
</dbReference>
<dbReference type="SMART" id="SM01019">
    <property type="entry name" value="B3"/>
    <property type="match status" value="1"/>
</dbReference>
<dbReference type="PANTHER" id="PTHR31391">
    <property type="entry name" value="B3 DOMAIN-CONTAINING PROTEIN OS11G0197600-RELATED"/>
    <property type="match status" value="1"/>
</dbReference>